<dbReference type="AlphaFoldDB" id="A0A8S4SDB1"/>
<dbReference type="EMBL" id="CAKXAJ010026310">
    <property type="protein sequence ID" value="CAH2266483.1"/>
    <property type="molecule type" value="Genomic_DNA"/>
</dbReference>
<organism evidence="1 2">
    <name type="scientific">Pararge aegeria aegeria</name>
    <dbReference type="NCBI Taxonomy" id="348720"/>
    <lineage>
        <taxon>Eukaryota</taxon>
        <taxon>Metazoa</taxon>
        <taxon>Ecdysozoa</taxon>
        <taxon>Arthropoda</taxon>
        <taxon>Hexapoda</taxon>
        <taxon>Insecta</taxon>
        <taxon>Pterygota</taxon>
        <taxon>Neoptera</taxon>
        <taxon>Endopterygota</taxon>
        <taxon>Lepidoptera</taxon>
        <taxon>Glossata</taxon>
        <taxon>Ditrysia</taxon>
        <taxon>Papilionoidea</taxon>
        <taxon>Nymphalidae</taxon>
        <taxon>Satyrinae</taxon>
        <taxon>Satyrini</taxon>
        <taxon>Parargina</taxon>
        <taxon>Pararge</taxon>
    </lineage>
</organism>
<evidence type="ECO:0000313" key="2">
    <source>
        <dbReference type="Proteomes" id="UP000838756"/>
    </source>
</evidence>
<gene>
    <name evidence="1" type="primary">jg23620</name>
    <name evidence="1" type="ORF">PAEG_LOCUS25324</name>
</gene>
<dbReference type="Proteomes" id="UP000838756">
    <property type="component" value="Unassembled WGS sequence"/>
</dbReference>
<accession>A0A8S4SDB1</accession>
<sequence>MRKISSDSQAPGVGNVEDTKRRGVLRRRLFTSSQQLRLSLLDRESNVYISSRTGIFGRIVNLKWSMAARMSRGSFLTIQSSTTNCARDRGPCVPGRPVFEVTVDSRRRRLARAMEPRNTGMATRVEVEASASTSSVAAAILRGGKLEAIHQQQK</sequence>
<keyword evidence="2" id="KW-1185">Reference proteome</keyword>
<name>A0A8S4SDB1_9NEOP</name>
<protein>
    <submittedName>
        <fullName evidence="1">Jg23620 protein</fullName>
    </submittedName>
</protein>
<proteinExistence type="predicted"/>
<reference evidence="1" key="1">
    <citation type="submission" date="2022-03" db="EMBL/GenBank/DDBJ databases">
        <authorList>
            <person name="Lindestad O."/>
        </authorList>
    </citation>
    <scope>NUCLEOTIDE SEQUENCE</scope>
</reference>
<comment type="caution">
    <text evidence="1">The sequence shown here is derived from an EMBL/GenBank/DDBJ whole genome shotgun (WGS) entry which is preliminary data.</text>
</comment>
<evidence type="ECO:0000313" key="1">
    <source>
        <dbReference type="EMBL" id="CAH2266483.1"/>
    </source>
</evidence>